<comment type="similarity">
    <text evidence="2">Belongs to the TspO/BZRP family.</text>
</comment>
<feature type="transmembrane region" description="Helical" evidence="6">
    <location>
        <begin position="44"/>
        <end position="65"/>
    </location>
</feature>
<dbReference type="FunFam" id="1.20.1260.100:FF:000001">
    <property type="entry name" value="translocator protein 2"/>
    <property type="match status" value="1"/>
</dbReference>
<dbReference type="PANTHER" id="PTHR10057:SF0">
    <property type="entry name" value="TRANSLOCATOR PROTEIN"/>
    <property type="match status" value="1"/>
</dbReference>
<dbReference type="CDD" id="cd15904">
    <property type="entry name" value="TSPO_MBR"/>
    <property type="match status" value="1"/>
</dbReference>
<evidence type="ECO:0000256" key="3">
    <source>
        <dbReference type="ARBA" id="ARBA00022692"/>
    </source>
</evidence>
<organism evidence="7 8">
    <name type="scientific">Roseibium polysiphoniae</name>
    <dbReference type="NCBI Taxonomy" id="2571221"/>
    <lineage>
        <taxon>Bacteria</taxon>
        <taxon>Pseudomonadati</taxon>
        <taxon>Pseudomonadota</taxon>
        <taxon>Alphaproteobacteria</taxon>
        <taxon>Hyphomicrobiales</taxon>
        <taxon>Stappiaceae</taxon>
        <taxon>Roseibium</taxon>
    </lineage>
</organism>
<dbReference type="RefSeq" id="WP_213217312.1">
    <property type="nucleotide sequence ID" value="NZ_QTKU01000004.1"/>
</dbReference>
<reference evidence="7" key="2">
    <citation type="journal article" date="2021" name="Microorganisms">
        <title>Bacterial Dimethylsulfoniopropionate Biosynthesis in the East China Sea.</title>
        <authorList>
            <person name="Liu J."/>
            <person name="Zhang Y."/>
            <person name="Liu J."/>
            <person name="Zhong H."/>
            <person name="Williams B.T."/>
            <person name="Zheng Y."/>
            <person name="Curson A.R.J."/>
            <person name="Sun C."/>
            <person name="Sun H."/>
            <person name="Song D."/>
            <person name="Wagner Mackenzie B."/>
            <person name="Bermejo Martinez A."/>
            <person name="Todd J.D."/>
            <person name="Zhang X.H."/>
        </authorList>
    </citation>
    <scope>NUCLEOTIDE SEQUENCE</scope>
    <source>
        <strain evidence="7">AESS21</strain>
    </source>
</reference>
<evidence type="ECO:0000256" key="1">
    <source>
        <dbReference type="ARBA" id="ARBA00004141"/>
    </source>
</evidence>
<dbReference type="PANTHER" id="PTHR10057">
    <property type="entry name" value="PERIPHERAL-TYPE BENZODIAZEPINE RECEPTOR"/>
    <property type="match status" value="1"/>
</dbReference>
<gene>
    <name evidence="7" type="ORF">DYI23_17505</name>
</gene>
<sequence length="150" mass="16483">MERWFGLAVFLFAVVGGGLLIGATNLPGEWYLALEKPAFTPPGWLFGPAWTTLYVLIAIAGWRTWSRTGHSAVFSLWVLQMGLNFVWSPIVFTAHGLGAGLAVILVMLVTTLAFIRMSWGPDRLAALCFVPYSLWVAFASYLNAGLFLLN</sequence>
<evidence type="ECO:0000256" key="4">
    <source>
        <dbReference type="ARBA" id="ARBA00022989"/>
    </source>
</evidence>
<evidence type="ECO:0000313" key="7">
    <source>
        <dbReference type="EMBL" id="MBS8262029.1"/>
    </source>
</evidence>
<feature type="transmembrane region" description="Helical" evidence="6">
    <location>
        <begin position="96"/>
        <end position="115"/>
    </location>
</feature>
<evidence type="ECO:0000313" key="8">
    <source>
        <dbReference type="Proteomes" id="UP000705379"/>
    </source>
</evidence>
<dbReference type="GO" id="GO:0016020">
    <property type="term" value="C:membrane"/>
    <property type="evidence" value="ECO:0007669"/>
    <property type="project" value="UniProtKB-SubCell"/>
</dbReference>
<feature type="transmembrane region" description="Helical" evidence="6">
    <location>
        <begin position="72"/>
        <end position="90"/>
    </location>
</feature>
<protein>
    <submittedName>
        <fullName evidence="7">Tryptophan-rich sensory protein</fullName>
    </submittedName>
</protein>
<comment type="caution">
    <text evidence="7">The sequence shown here is derived from an EMBL/GenBank/DDBJ whole genome shotgun (WGS) entry which is preliminary data.</text>
</comment>
<keyword evidence="3 6" id="KW-0812">Transmembrane</keyword>
<dbReference type="AlphaFoldDB" id="A0A944GU11"/>
<dbReference type="EMBL" id="QTKU01000004">
    <property type="protein sequence ID" value="MBS8262029.1"/>
    <property type="molecule type" value="Genomic_DNA"/>
</dbReference>
<dbReference type="InterPro" id="IPR038330">
    <property type="entry name" value="TspO/MBR-related_sf"/>
</dbReference>
<name>A0A944GU11_9HYPH</name>
<dbReference type="Pfam" id="PF03073">
    <property type="entry name" value="TspO_MBR"/>
    <property type="match status" value="1"/>
</dbReference>
<dbReference type="GO" id="GO:0033013">
    <property type="term" value="P:tetrapyrrole metabolic process"/>
    <property type="evidence" value="ECO:0007669"/>
    <property type="project" value="UniProtKB-ARBA"/>
</dbReference>
<dbReference type="Proteomes" id="UP000705379">
    <property type="component" value="Unassembled WGS sequence"/>
</dbReference>
<feature type="transmembrane region" description="Helical" evidence="6">
    <location>
        <begin position="127"/>
        <end position="149"/>
    </location>
</feature>
<keyword evidence="5 6" id="KW-0472">Membrane</keyword>
<evidence type="ECO:0000256" key="2">
    <source>
        <dbReference type="ARBA" id="ARBA00007524"/>
    </source>
</evidence>
<evidence type="ECO:0000256" key="6">
    <source>
        <dbReference type="SAM" id="Phobius"/>
    </source>
</evidence>
<accession>A0A944GU11</accession>
<reference evidence="7" key="1">
    <citation type="submission" date="2018-08" db="EMBL/GenBank/DDBJ databases">
        <authorList>
            <person name="Jin W."/>
            <person name="Wang H."/>
            <person name="Yang Y."/>
            <person name="Li M."/>
            <person name="Liu J."/>
        </authorList>
    </citation>
    <scope>NUCLEOTIDE SEQUENCE</scope>
    <source>
        <strain evidence="7">AESS21</strain>
    </source>
</reference>
<evidence type="ECO:0000256" key="5">
    <source>
        <dbReference type="ARBA" id="ARBA00023136"/>
    </source>
</evidence>
<dbReference type="InterPro" id="IPR004307">
    <property type="entry name" value="TspO_MBR"/>
</dbReference>
<keyword evidence="4 6" id="KW-1133">Transmembrane helix</keyword>
<dbReference type="PIRSF" id="PIRSF005859">
    <property type="entry name" value="PBR"/>
    <property type="match status" value="1"/>
</dbReference>
<comment type="subcellular location">
    <subcellularLocation>
        <location evidence="1">Membrane</location>
        <topology evidence="1">Multi-pass membrane protein</topology>
    </subcellularLocation>
</comment>
<dbReference type="Gene3D" id="1.20.1260.100">
    <property type="entry name" value="TspO/MBR protein"/>
    <property type="match status" value="1"/>
</dbReference>
<proteinExistence type="inferred from homology"/>